<name>A0ABD0YSL5_9HEMI</name>
<sequence>MTGLHWHGLRKQTYHSPPVRALRNATRLGRPNMEVDLSLHGRRGRGSPPTTHQGGLAQKSEEGTVTRLLREHDKLKWLRLPGADYNTLCDTSTGTHRVYLPTALRQFTVAGYHGISYPGARATMNLKQLDPQTMVLLGPRTALRTDSDTRAAQLLYGQNIALPGEFFTTPPEQVDTHGYAASLRKQMTQIHPAQPDLARGRPFVPKQLATPSHVFLRCTGRPHERDPPVAKATTWAPQTDTATIATTTPPASSSAINDIAVTISSDTVSVDTVSVDTVSTDTVPANTISTDTIHSNTPTAIIVPTITPTTITAPTVQTTSRTHHRHRQQPHGTAG</sequence>
<feature type="region of interest" description="Disordered" evidence="1">
    <location>
        <begin position="37"/>
        <end position="61"/>
    </location>
</feature>
<dbReference type="PANTHER" id="PTHR38681">
    <property type="entry name" value="RETROVIRUS-RELATED POL POLYPROTEIN FROM TRANSPOSON 412-LIKE PROTEIN-RELATED"/>
    <property type="match status" value="1"/>
</dbReference>
<organism evidence="2 3">
    <name type="scientific">Ranatra chinensis</name>
    <dbReference type="NCBI Taxonomy" id="642074"/>
    <lineage>
        <taxon>Eukaryota</taxon>
        <taxon>Metazoa</taxon>
        <taxon>Ecdysozoa</taxon>
        <taxon>Arthropoda</taxon>
        <taxon>Hexapoda</taxon>
        <taxon>Insecta</taxon>
        <taxon>Pterygota</taxon>
        <taxon>Neoptera</taxon>
        <taxon>Paraneoptera</taxon>
        <taxon>Hemiptera</taxon>
        <taxon>Heteroptera</taxon>
        <taxon>Panheteroptera</taxon>
        <taxon>Nepomorpha</taxon>
        <taxon>Nepidae</taxon>
        <taxon>Ranatrinae</taxon>
        <taxon>Ranatra</taxon>
    </lineage>
</organism>
<protein>
    <submittedName>
        <fullName evidence="2">Uncharacterized protein</fullName>
    </submittedName>
</protein>
<comment type="caution">
    <text evidence="2">The sequence shown here is derived from an EMBL/GenBank/DDBJ whole genome shotgun (WGS) entry which is preliminary data.</text>
</comment>
<dbReference type="EMBL" id="JBFDAA010000008">
    <property type="protein sequence ID" value="KAL1130287.1"/>
    <property type="molecule type" value="Genomic_DNA"/>
</dbReference>
<gene>
    <name evidence="2" type="ORF">AAG570_013225</name>
</gene>
<dbReference type="AlphaFoldDB" id="A0ABD0YSL5"/>
<proteinExistence type="predicted"/>
<evidence type="ECO:0000313" key="3">
    <source>
        <dbReference type="Proteomes" id="UP001558652"/>
    </source>
</evidence>
<feature type="region of interest" description="Disordered" evidence="1">
    <location>
        <begin position="313"/>
        <end position="335"/>
    </location>
</feature>
<reference evidence="2 3" key="1">
    <citation type="submission" date="2024-07" db="EMBL/GenBank/DDBJ databases">
        <title>Chromosome-level genome assembly of the water stick insect Ranatra chinensis (Heteroptera: Nepidae).</title>
        <authorList>
            <person name="Liu X."/>
        </authorList>
    </citation>
    <scope>NUCLEOTIDE SEQUENCE [LARGE SCALE GENOMIC DNA]</scope>
    <source>
        <strain evidence="2">Cailab_2021Rc</strain>
        <tissue evidence="2">Muscle</tissue>
    </source>
</reference>
<accession>A0ABD0YSL5</accession>
<dbReference type="Proteomes" id="UP001558652">
    <property type="component" value="Unassembled WGS sequence"/>
</dbReference>
<evidence type="ECO:0000256" key="1">
    <source>
        <dbReference type="SAM" id="MobiDB-lite"/>
    </source>
</evidence>
<dbReference type="PANTHER" id="PTHR38681:SF1">
    <property type="entry name" value="RETROVIRUS-RELATED POL POLYPROTEIN FROM TRANSPOSON 412-LIKE PROTEIN"/>
    <property type="match status" value="1"/>
</dbReference>
<keyword evidence="3" id="KW-1185">Reference proteome</keyword>
<evidence type="ECO:0000313" key="2">
    <source>
        <dbReference type="EMBL" id="KAL1130287.1"/>
    </source>
</evidence>